<keyword evidence="1" id="KW-1133">Transmembrane helix</keyword>
<evidence type="ECO:0000259" key="2">
    <source>
        <dbReference type="Pfam" id="PF13621"/>
    </source>
</evidence>
<evidence type="ECO:0000313" key="3">
    <source>
        <dbReference type="EMBL" id="QHT33686.1"/>
    </source>
</evidence>
<protein>
    <recommendedName>
        <fullName evidence="2">Cupin-like domain-containing protein</fullName>
    </recommendedName>
</protein>
<dbReference type="InterPro" id="IPR014710">
    <property type="entry name" value="RmlC-like_jellyroll"/>
</dbReference>
<dbReference type="Pfam" id="PF13621">
    <property type="entry name" value="Cupin_8"/>
    <property type="match status" value="1"/>
</dbReference>
<dbReference type="Gene3D" id="2.60.120.10">
    <property type="entry name" value="Jelly Rolls"/>
    <property type="match status" value="1"/>
</dbReference>
<keyword evidence="1" id="KW-0472">Membrane</keyword>
<dbReference type="SUPFAM" id="SSF51197">
    <property type="entry name" value="Clavaminate synthase-like"/>
    <property type="match status" value="1"/>
</dbReference>
<proteinExistence type="predicted"/>
<dbReference type="InterPro" id="IPR041667">
    <property type="entry name" value="Cupin_8"/>
</dbReference>
<dbReference type="PANTHER" id="PTHR12461">
    <property type="entry name" value="HYPOXIA-INDUCIBLE FACTOR 1 ALPHA INHIBITOR-RELATED"/>
    <property type="match status" value="1"/>
</dbReference>
<feature type="domain" description="Cupin-like" evidence="2">
    <location>
        <begin position="153"/>
        <end position="250"/>
    </location>
</feature>
<reference evidence="3" key="1">
    <citation type="journal article" date="2020" name="Nature">
        <title>Giant virus diversity and host interactions through global metagenomics.</title>
        <authorList>
            <person name="Schulz F."/>
            <person name="Roux S."/>
            <person name="Paez-Espino D."/>
            <person name="Jungbluth S."/>
            <person name="Walsh D.A."/>
            <person name="Denef V.J."/>
            <person name="McMahon K.D."/>
            <person name="Konstantinidis K.T."/>
            <person name="Eloe-Fadrosh E.A."/>
            <person name="Kyrpides N.C."/>
            <person name="Woyke T."/>
        </authorList>
    </citation>
    <scope>NUCLEOTIDE SEQUENCE</scope>
    <source>
        <strain evidence="3">GVMAG-M-3300009161-36</strain>
    </source>
</reference>
<dbReference type="EMBL" id="MN738972">
    <property type="protein sequence ID" value="QHT33686.1"/>
    <property type="molecule type" value="Genomic_DNA"/>
</dbReference>
<keyword evidence="1" id="KW-0812">Transmembrane</keyword>
<accession>A0A6C0EX02</accession>
<organism evidence="3">
    <name type="scientific">viral metagenome</name>
    <dbReference type="NCBI Taxonomy" id="1070528"/>
    <lineage>
        <taxon>unclassified sequences</taxon>
        <taxon>metagenomes</taxon>
        <taxon>organismal metagenomes</taxon>
    </lineage>
</organism>
<evidence type="ECO:0000256" key="1">
    <source>
        <dbReference type="SAM" id="Phobius"/>
    </source>
</evidence>
<feature type="transmembrane region" description="Helical" evidence="1">
    <location>
        <begin position="6"/>
        <end position="24"/>
    </location>
</feature>
<dbReference type="AlphaFoldDB" id="A0A6C0EX02"/>
<sequence length="333" mass="38949">MKEVIAIIVFCVVLFIYLHVCFHLKKVDDLEIYEICQPSKDKLEEVCDLRQPVVTEFINDNLTNSCNFNNIKANYSAHDIKIRNIKEYDDETELYVPLAINESVELFKKDKDAKYISEHNSDFLEESGLIKYYRNGDMFLRPSMVSSCSYDILFASLNAETPLRYDLNYRNYFIVTHGKVIIRLLPPKSTKYLYAVNDYDNFEFMSPVNVWNVQTQYRADFDKLRTVDVTLIPGQMIHIPAYWWYSIKFVKSNTSLCVFKYKTYMNTLSISNHLVMSLLQRQNTKRVIAKKMKIMDKVETMETPTHNSVIEDGNIDVSIDIVDNRAKSEVNTS</sequence>
<name>A0A6C0EX02_9ZZZZ</name>
<dbReference type="PANTHER" id="PTHR12461:SF105">
    <property type="entry name" value="HYPOXIA-INDUCIBLE FACTOR 1-ALPHA INHIBITOR"/>
    <property type="match status" value="1"/>
</dbReference>